<dbReference type="Pfam" id="PF13718">
    <property type="entry name" value="GNAT_acetyltr_2"/>
    <property type="match status" value="1"/>
</dbReference>
<reference evidence="3" key="1">
    <citation type="journal article" date="2023" name="Plant Biotechnol. J.">
        <title>Chromosome-level wild Hevea brasiliensis genome provides new tools for genomic-assisted breeding and valuable loci to elevate rubber yield.</title>
        <authorList>
            <person name="Cheng H."/>
            <person name="Song X."/>
            <person name="Hu Y."/>
            <person name="Wu T."/>
            <person name="Yang Q."/>
            <person name="An Z."/>
            <person name="Feng S."/>
            <person name="Deng Z."/>
            <person name="Wu W."/>
            <person name="Zeng X."/>
            <person name="Tu M."/>
            <person name="Wang X."/>
            <person name="Huang H."/>
        </authorList>
    </citation>
    <scope>NUCLEOTIDE SEQUENCE</scope>
    <source>
        <strain evidence="3">MT/VB/25A 57/8</strain>
    </source>
</reference>
<evidence type="ECO:0000313" key="4">
    <source>
        <dbReference type="Proteomes" id="UP001174677"/>
    </source>
</evidence>
<dbReference type="PANTHER" id="PTHR10925:SF5">
    <property type="entry name" value="RNA CYTIDINE ACETYLTRANSFERASE"/>
    <property type="match status" value="1"/>
</dbReference>
<dbReference type="InterPro" id="IPR000182">
    <property type="entry name" value="GNAT_dom"/>
</dbReference>
<dbReference type="EMBL" id="JARPOI010000002">
    <property type="protein sequence ID" value="KAJ9186283.1"/>
    <property type="molecule type" value="Genomic_DNA"/>
</dbReference>
<gene>
    <name evidence="3" type="ORF">P3X46_001881</name>
</gene>
<name>A0ABQ9N3G6_HEVBR</name>
<dbReference type="InterPro" id="IPR032672">
    <property type="entry name" value="TmcA/NAT10/Kre33"/>
</dbReference>
<dbReference type="Proteomes" id="UP001174677">
    <property type="component" value="Chromosome 2"/>
</dbReference>
<proteinExistence type="predicted"/>
<dbReference type="InterPro" id="IPR027992">
    <property type="entry name" value="tRNA_bind_dom"/>
</dbReference>
<sequence>MRFFGLDTVYLEGAIPDLPSLEDDNMGNAISKTFAYYPELKSKSLAGARIVHLFQIPDASQDGYGSTSLDMLTRFYDGKTIVNAVQEGPLVNLQKKWAKLHYIGVYSDLTVNAVSRREGYGFLVFFVGKLMKSGAKDPFDDVQACVMFKLLRDYELEISGADKRCSVIALAEQFRSIFVRNLSSQLRNLDHVFTLRILKSISSMIQPKELHHAMKLWKGLDHKRVEDFIKFPGILGKLELITHLVQDLAEGYFTGKLPIELSDDEETVLLVNVLQQQPPFIGDNDARSKLRYIFEKAIELYNTLSPEVYIYISHLFGSLSYLQLKFYFSFLSRFLIIRIMGRWWIIKMETKDRKLRCTSLHGNILLSSLIYSDTFFSNIYAKLVFLEPRSYSTMHNAICVTILQITCVSAYTWFCKSCGASNEP</sequence>
<keyword evidence="4" id="KW-1185">Reference proteome</keyword>
<protein>
    <submittedName>
        <fullName evidence="3">Uncharacterized protein</fullName>
    </submittedName>
</protein>
<dbReference type="PANTHER" id="PTHR10925">
    <property type="entry name" value="N-ACETYLTRANSFERASE 10"/>
    <property type="match status" value="1"/>
</dbReference>
<comment type="caution">
    <text evidence="3">The sequence shown here is derived from an EMBL/GenBank/DDBJ whole genome shotgun (WGS) entry which is preliminary data.</text>
</comment>
<evidence type="ECO:0000259" key="2">
    <source>
        <dbReference type="Pfam" id="PF13725"/>
    </source>
</evidence>
<evidence type="ECO:0000259" key="1">
    <source>
        <dbReference type="Pfam" id="PF13718"/>
    </source>
</evidence>
<feature type="domain" description="N-acetyltransferase" evidence="1">
    <location>
        <begin position="25"/>
        <end position="85"/>
    </location>
</feature>
<dbReference type="Pfam" id="PF13725">
    <property type="entry name" value="tRNA_bind_2"/>
    <property type="match status" value="1"/>
</dbReference>
<feature type="domain" description="Possible tRNA binding" evidence="2">
    <location>
        <begin position="170"/>
        <end position="277"/>
    </location>
</feature>
<accession>A0ABQ9N3G6</accession>
<evidence type="ECO:0000313" key="3">
    <source>
        <dbReference type="EMBL" id="KAJ9186283.1"/>
    </source>
</evidence>
<organism evidence="3 4">
    <name type="scientific">Hevea brasiliensis</name>
    <name type="common">Para rubber tree</name>
    <name type="synonym">Siphonia brasiliensis</name>
    <dbReference type="NCBI Taxonomy" id="3981"/>
    <lineage>
        <taxon>Eukaryota</taxon>
        <taxon>Viridiplantae</taxon>
        <taxon>Streptophyta</taxon>
        <taxon>Embryophyta</taxon>
        <taxon>Tracheophyta</taxon>
        <taxon>Spermatophyta</taxon>
        <taxon>Magnoliopsida</taxon>
        <taxon>eudicotyledons</taxon>
        <taxon>Gunneridae</taxon>
        <taxon>Pentapetalae</taxon>
        <taxon>rosids</taxon>
        <taxon>fabids</taxon>
        <taxon>Malpighiales</taxon>
        <taxon>Euphorbiaceae</taxon>
        <taxon>Crotonoideae</taxon>
        <taxon>Micrandreae</taxon>
        <taxon>Hevea</taxon>
    </lineage>
</organism>